<feature type="repeat" description="PPR" evidence="3">
    <location>
        <begin position="705"/>
        <end position="739"/>
    </location>
</feature>
<dbReference type="Proteomes" id="UP000187406">
    <property type="component" value="Unassembled WGS sequence"/>
</dbReference>
<dbReference type="PROSITE" id="PS51375">
    <property type="entry name" value="PPR"/>
    <property type="match status" value="16"/>
</dbReference>
<feature type="repeat" description="PPR" evidence="3">
    <location>
        <begin position="515"/>
        <end position="549"/>
    </location>
</feature>
<comment type="similarity">
    <text evidence="1">Belongs to the PPR family. P subfamily.</text>
</comment>
<dbReference type="Pfam" id="PF01535">
    <property type="entry name" value="PPR"/>
    <property type="match status" value="6"/>
</dbReference>
<dbReference type="InterPro" id="IPR011990">
    <property type="entry name" value="TPR-like_helical_dom_sf"/>
</dbReference>
<evidence type="ECO:0000256" key="1">
    <source>
        <dbReference type="ARBA" id="ARBA00007626"/>
    </source>
</evidence>
<feature type="repeat" description="PPR" evidence="3">
    <location>
        <begin position="601"/>
        <end position="635"/>
    </location>
</feature>
<evidence type="ECO:0000313" key="4">
    <source>
        <dbReference type="EMBL" id="GAV69656.1"/>
    </source>
</evidence>
<feature type="repeat" description="PPR" evidence="3">
    <location>
        <begin position="304"/>
        <end position="338"/>
    </location>
</feature>
<dbReference type="PANTHER" id="PTHR47447">
    <property type="entry name" value="OS03G0856100 PROTEIN"/>
    <property type="match status" value="1"/>
</dbReference>
<name>A0A1Q3BNR2_CEPFO</name>
<evidence type="ECO:0000256" key="2">
    <source>
        <dbReference type="ARBA" id="ARBA00022737"/>
    </source>
</evidence>
<keyword evidence="2" id="KW-0677">Repeat</keyword>
<keyword evidence="5" id="KW-1185">Reference proteome</keyword>
<dbReference type="NCBIfam" id="TIGR00756">
    <property type="entry name" value="PPR"/>
    <property type="match status" value="15"/>
</dbReference>
<dbReference type="FunCoup" id="A0A1Q3BNR2">
    <property type="interactions" value="882"/>
</dbReference>
<feature type="repeat" description="PPR" evidence="3">
    <location>
        <begin position="740"/>
        <end position="774"/>
    </location>
</feature>
<feature type="non-terminal residue" evidence="4">
    <location>
        <position position="945"/>
    </location>
</feature>
<protein>
    <submittedName>
        <fullName evidence="4">PPR domain-containing protein/PPR_1 domain-containing protein/PPR_2 domain-containing protein</fullName>
    </submittedName>
</protein>
<evidence type="ECO:0000313" key="5">
    <source>
        <dbReference type="Proteomes" id="UP000187406"/>
    </source>
</evidence>
<dbReference type="FunFam" id="1.25.40.10:FF:000558">
    <property type="entry name" value="Pentatricopeptide repeat-containing protein At5g39710"/>
    <property type="match status" value="1"/>
</dbReference>
<organism evidence="4 5">
    <name type="scientific">Cephalotus follicularis</name>
    <name type="common">Albany pitcher plant</name>
    <dbReference type="NCBI Taxonomy" id="3775"/>
    <lineage>
        <taxon>Eukaryota</taxon>
        <taxon>Viridiplantae</taxon>
        <taxon>Streptophyta</taxon>
        <taxon>Embryophyta</taxon>
        <taxon>Tracheophyta</taxon>
        <taxon>Spermatophyta</taxon>
        <taxon>Magnoliopsida</taxon>
        <taxon>eudicotyledons</taxon>
        <taxon>Gunneridae</taxon>
        <taxon>Pentapetalae</taxon>
        <taxon>rosids</taxon>
        <taxon>fabids</taxon>
        <taxon>Oxalidales</taxon>
        <taxon>Cephalotaceae</taxon>
        <taxon>Cephalotus</taxon>
    </lineage>
</organism>
<accession>A0A1Q3BNR2</accession>
<dbReference type="AlphaFoldDB" id="A0A1Q3BNR2"/>
<feature type="repeat" description="PPR" evidence="3">
    <location>
        <begin position="550"/>
        <end position="584"/>
    </location>
</feature>
<proteinExistence type="inferred from homology"/>
<dbReference type="Pfam" id="PF12854">
    <property type="entry name" value="PPR_1"/>
    <property type="match status" value="2"/>
</dbReference>
<feature type="repeat" description="PPR" evidence="3">
    <location>
        <begin position="374"/>
        <end position="408"/>
    </location>
</feature>
<feature type="repeat" description="PPR" evidence="3">
    <location>
        <begin position="640"/>
        <end position="669"/>
    </location>
</feature>
<evidence type="ECO:0000256" key="3">
    <source>
        <dbReference type="PROSITE-ProRule" id="PRU00708"/>
    </source>
</evidence>
<dbReference type="InParanoid" id="A0A1Q3BNR2"/>
<reference evidence="5" key="1">
    <citation type="submission" date="2016-04" db="EMBL/GenBank/DDBJ databases">
        <title>Cephalotus genome sequencing.</title>
        <authorList>
            <person name="Fukushima K."/>
            <person name="Hasebe M."/>
            <person name="Fang X."/>
        </authorList>
    </citation>
    <scope>NUCLEOTIDE SEQUENCE [LARGE SCALE GENOMIC DNA]</scope>
    <source>
        <strain evidence="5">cv. St1</strain>
    </source>
</reference>
<feature type="repeat" description="PPR" evidence="3">
    <location>
        <begin position="237"/>
        <end position="271"/>
    </location>
</feature>
<dbReference type="OrthoDB" id="185373at2759"/>
<dbReference type="InterPro" id="IPR002885">
    <property type="entry name" value="PPR_rpt"/>
</dbReference>
<sequence length="945" mass="106303">MNKRGLKILISYSLCSLKNSNNSIFPSKSSPVMLSHSLKISHQNLSSIFTRFISTSPPDNLDGLIDPDDPENSPAEPVSNEDFAFLRDSSVQELDAGKCSNDAASIVKEILSDDDWFGNKTQKLLRQYRDRLSESLVIDVLNLIKNPELGVKFFIWTGRQIGYTHTGAVYNALLEMIEKCASSDKVPEHFLLEIKDDDKEVLGKLLNVLIQKCCRKGLWNLALEELGRLKDFGYKPSRSVYNALVQVFLKAERLDTAYLVHREMSDLGFNMDEYTLGCFAQSLCKAGKWREALSLTEEEDFVPDTVFYTKMISGLCEASLFEEAMDILNRMRASSCIPNVVTYRVLLCGCLRKRQLGRCKRILNMMIMEGCYPSPKIFNSLVHAYCRSGDYSYAYKLLKKMVKCGCQPGYVFNVSNFAKCLCEAGKFEKAHNIIYQMISKGFVPDTSTYSKVIGYLCNILKVEKAFSLFEEMKRNGVVPDVYTYTILIDGFCKTGLIEQARNLFDEMVKAGCAPNIVTYTALMHAYLKARKVSNANELYEKMLSEGCIPNIVTYTALIDGHCKAGQVEKACQIYARMRDKLKIPDVDMYFRVVVDDAIDPNTFTYGALVDGLCKAHKVKEAHDLLDAMSAEGCEPNHIVDALIDGFCKAGKLDEAQEVFAKMSEGGYSANVYTYSSLIDRLFKDKRLDLAIKVLSKMLENSCAPNVVIYTEMIDGLCKVGKTDEAYKLMLMMEEKGCYPNVVTYTAMIDGFGKSGKLDKCHDLLRIMASKGCAPNFVTYRVLINHCCAAGLLDDAHELLEEMKQTYWPRHMAGYRKVIEGFKKEFIASLGLLEEMGDNDSVPVIPVYKVLIDNFIKAGRLEVALELYNEIASCSPFSATDKDLCNSLIEILSLASKMDKAFELCMDMISRGAVPELSTFAYLIKRLIKVDKWEEALQLSDSMCQM</sequence>
<feature type="repeat" description="PPR" evidence="3">
    <location>
        <begin position="880"/>
        <end position="914"/>
    </location>
</feature>
<feature type="repeat" description="PPR" evidence="3">
    <location>
        <begin position="670"/>
        <end position="704"/>
    </location>
</feature>
<dbReference type="EMBL" id="BDDD01000741">
    <property type="protein sequence ID" value="GAV69656.1"/>
    <property type="molecule type" value="Genomic_DNA"/>
</dbReference>
<feature type="repeat" description="PPR" evidence="3">
    <location>
        <begin position="775"/>
        <end position="805"/>
    </location>
</feature>
<dbReference type="STRING" id="3775.A0A1Q3BNR2"/>
<dbReference type="Gene3D" id="1.25.40.10">
    <property type="entry name" value="Tetratricopeptide repeat domain"/>
    <property type="match status" value="7"/>
</dbReference>
<gene>
    <name evidence="4" type="ORF">CFOL_v3_13157</name>
</gene>
<feature type="repeat" description="PPR" evidence="3">
    <location>
        <begin position="480"/>
        <end position="514"/>
    </location>
</feature>
<feature type="repeat" description="PPR" evidence="3">
    <location>
        <begin position="339"/>
        <end position="373"/>
    </location>
</feature>
<dbReference type="Pfam" id="PF13041">
    <property type="entry name" value="PPR_2"/>
    <property type="match status" value="5"/>
</dbReference>
<dbReference type="PANTHER" id="PTHR47447:SF22">
    <property type="entry name" value="TETRATRICOPEPTIDE-LIKE HELICAL DOMAIN SUPERFAMILY"/>
    <property type="match status" value="1"/>
</dbReference>
<comment type="caution">
    <text evidence="4">The sequence shown here is derived from an EMBL/GenBank/DDBJ whole genome shotgun (WGS) entry which is preliminary data.</text>
</comment>
<dbReference type="SUPFAM" id="SSF48452">
    <property type="entry name" value="TPR-like"/>
    <property type="match status" value="1"/>
</dbReference>
<feature type="repeat" description="PPR" evidence="3">
    <location>
        <begin position="410"/>
        <end position="444"/>
    </location>
</feature>
<feature type="repeat" description="PPR" evidence="3">
    <location>
        <begin position="445"/>
        <end position="479"/>
    </location>
</feature>